<dbReference type="InterPro" id="IPR003583">
    <property type="entry name" value="Hlx-hairpin-Hlx_DNA-bd_motif"/>
</dbReference>
<dbReference type="InterPro" id="IPR004509">
    <property type="entry name" value="Competence_ComEA_HhH"/>
</dbReference>
<reference evidence="4" key="1">
    <citation type="submission" date="2016-10" db="EMBL/GenBank/DDBJ databases">
        <authorList>
            <person name="Varghese N."/>
            <person name="Submissions S."/>
        </authorList>
    </citation>
    <scope>NUCLEOTIDE SEQUENCE [LARGE SCALE GENOMIC DNA]</scope>
    <source>
        <strain evidence="4">DSM 18887</strain>
    </source>
</reference>
<evidence type="ECO:0000313" key="3">
    <source>
        <dbReference type="EMBL" id="SEQ84886.1"/>
    </source>
</evidence>
<proteinExistence type="predicted"/>
<dbReference type="Gene3D" id="1.10.150.280">
    <property type="entry name" value="AF1531-like domain"/>
    <property type="match status" value="1"/>
</dbReference>
<evidence type="ECO:0000313" key="4">
    <source>
        <dbReference type="Proteomes" id="UP000198749"/>
    </source>
</evidence>
<accession>A0A1H9JDI0</accession>
<dbReference type="PANTHER" id="PTHR21180:SF32">
    <property type="entry name" value="ENDONUCLEASE_EXONUCLEASE_PHOSPHATASE FAMILY DOMAIN-CONTAINING PROTEIN 1"/>
    <property type="match status" value="1"/>
</dbReference>
<dbReference type="NCBIfam" id="TIGR00426">
    <property type="entry name" value="competence protein ComEA helix-hairpin-helix repeat region"/>
    <property type="match status" value="1"/>
</dbReference>
<dbReference type="PANTHER" id="PTHR21180">
    <property type="entry name" value="ENDONUCLEASE/EXONUCLEASE/PHOSPHATASE FAMILY DOMAIN-CONTAINING PROTEIN 1"/>
    <property type="match status" value="1"/>
</dbReference>
<name>A0A1H9JDI0_9GAMM</name>
<organism evidence="3 4">
    <name type="scientific">Amphritea atlantica</name>
    <dbReference type="NCBI Taxonomy" id="355243"/>
    <lineage>
        <taxon>Bacteria</taxon>
        <taxon>Pseudomonadati</taxon>
        <taxon>Pseudomonadota</taxon>
        <taxon>Gammaproteobacteria</taxon>
        <taxon>Oceanospirillales</taxon>
        <taxon>Oceanospirillaceae</taxon>
        <taxon>Amphritea</taxon>
    </lineage>
</organism>
<evidence type="ECO:0000256" key="1">
    <source>
        <dbReference type="SAM" id="SignalP"/>
    </source>
</evidence>
<dbReference type="RefSeq" id="WP_091359785.1">
    <property type="nucleotide sequence ID" value="NZ_AP025284.1"/>
</dbReference>
<evidence type="ECO:0000259" key="2">
    <source>
        <dbReference type="SMART" id="SM00278"/>
    </source>
</evidence>
<dbReference type="SUPFAM" id="SSF47781">
    <property type="entry name" value="RuvA domain 2-like"/>
    <property type="match status" value="1"/>
</dbReference>
<dbReference type="InterPro" id="IPR010994">
    <property type="entry name" value="RuvA_2-like"/>
</dbReference>
<dbReference type="GO" id="GO:0015628">
    <property type="term" value="P:protein secretion by the type II secretion system"/>
    <property type="evidence" value="ECO:0007669"/>
    <property type="project" value="TreeGrafter"/>
</dbReference>
<keyword evidence="4" id="KW-1185">Reference proteome</keyword>
<protein>
    <submittedName>
        <fullName evidence="3">Competence protein ComEA</fullName>
    </submittedName>
</protein>
<feature type="domain" description="Helix-hairpin-helix DNA-binding motif class 1" evidence="2">
    <location>
        <begin position="67"/>
        <end position="86"/>
    </location>
</feature>
<dbReference type="InterPro" id="IPR051675">
    <property type="entry name" value="Endo/Exo/Phosphatase_dom_1"/>
</dbReference>
<dbReference type="Proteomes" id="UP000198749">
    <property type="component" value="Unassembled WGS sequence"/>
</dbReference>
<dbReference type="Pfam" id="PF12836">
    <property type="entry name" value="HHH_3"/>
    <property type="match status" value="1"/>
</dbReference>
<keyword evidence="1" id="KW-0732">Signal</keyword>
<sequence>MKWNSCLKSIVLCLCLSLPLGVSAEPMLNINTATADQLAEVLQGVGPAKAKAIIDYREANGPFKTVDELANVKGIGSSTVAKNLQSIMVDEPQ</sequence>
<dbReference type="AlphaFoldDB" id="A0A1H9JDI0"/>
<dbReference type="GO" id="GO:0006281">
    <property type="term" value="P:DNA repair"/>
    <property type="evidence" value="ECO:0007669"/>
    <property type="project" value="InterPro"/>
</dbReference>
<gene>
    <name evidence="3" type="ORF">SAMN03080615_02935</name>
</gene>
<dbReference type="OrthoDB" id="7510573at2"/>
<feature type="chain" id="PRO_5011457763" evidence="1">
    <location>
        <begin position="25"/>
        <end position="93"/>
    </location>
</feature>
<feature type="domain" description="Helix-hairpin-helix DNA-binding motif class 1" evidence="2">
    <location>
        <begin position="37"/>
        <end position="56"/>
    </location>
</feature>
<dbReference type="STRING" id="355243.SAMN03080615_02935"/>
<dbReference type="EMBL" id="FOGB01000009">
    <property type="protein sequence ID" value="SEQ84886.1"/>
    <property type="molecule type" value="Genomic_DNA"/>
</dbReference>
<feature type="signal peptide" evidence="1">
    <location>
        <begin position="1"/>
        <end position="24"/>
    </location>
</feature>
<dbReference type="SMART" id="SM00278">
    <property type="entry name" value="HhH1"/>
    <property type="match status" value="2"/>
</dbReference>
<dbReference type="GO" id="GO:0003677">
    <property type="term" value="F:DNA binding"/>
    <property type="evidence" value="ECO:0007669"/>
    <property type="project" value="InterPro"/>
</dbReference>
<dbReference type="GO" id="GO:0015627">
    <property type="term" value="C:type II protein secretion system complex"/>
    <property type="evidence" value="ECO:0007669"/>
    <property type="project" value="TreeGrafter"/>
</dbReference>